<feature type="transmembrane region" description="Helical" evidence="2">
    <location>
        <begin position="6"/>
        <end position="26"/>
    </location>
</feature>
<dbReference type="EMBL" id="QOQW01000020">
    <property type="protein sequence ID" value="RCK78717.1"/>
    <property type="molecule type" value="Genomic_DNA"/>
</dbReference>
<dbReference type="AlphaFoldDB" id="A0A367ZLJ7"/>
<dbReference type="InterPro" id="IPR007791">
    <property type="entry name" value="DjlA_N"/>
</dbReference>
<dbReference type="SMART" id="SM00978">
    <property type="entry name" value="Tim44"/>
    <property type="match status" value="1"/>
</dbReference>
<dbReference type="InterPro" id="IPR029024">
    <property type="entry name" value="TerB-like"/>
</dbReference>
<evidence type="ECO:0000256" key="1">
    <source>
        <dbReference type="SAM" id="MobiDB-lite"/>
    </source>
</evidence>
<dbReference type="SUPFAM" id="SSF54427">
    <property type="entry name" value="NTF2-like"/>
    <property type="match status" value="1"/>
</dbReference>
<dbReference type="InterPro" id="IPR032710">
    <property type="entry name" value="NTF2-like_dom_sf"/>
</dbReference>
<comment type="caution">
    <text evidence="4">The sequence shown here is derived from an EMBL/GenBank/DDBJ whole genome shotgun (WGS) entry which is preliminary data.</text>
</comment>
<dbReference type="CDD" id="cd07177">
    <property type="entry name" value="terB_like"/>
    <property type="match status" value="2"/>
</dbReference>
<keyword evidence="2" id="KW-0472">Membrane</keyword>
<dbReference type="Gene3D" id="1.10.3680.10">
    <property type="entry name" value="TerB-like"/>
    <property type="match status" value="3"/>
</dbReference>
<evidence type="ECO:0000313" key="4">
    <source>
        <dbReference type="EMBL" id="RCK78717.1"/>
    </source>
</evidence>
<name>A0A367ZLJ7_9BACT</name>
<feature type="transmembrane region" description="Helical" evidence="2">
    <location>
        <begin position="103"/>
        <end position="120"/>
    </location>
</feature>
<feature type="domain" description="Tim44-like" evidence="3">
    <location>
        <begin position="230"/>
        <end position="413"/>
    </location>
</feature>
<gene>
    <name evidence="4" type="ORF">OZSIB_1244</name>
</gene>
<evidence type="ECO:0000256" key="2">
    <source>
        <dbReference type="SAM" id="Phobius"/>
    </source>
</evidence>
<dbReference type="Pfam" id="PF05099">
    <property type="entry name" value="TerB"/>
    <property type="match status" value="2"/>
</dbReference>
<dbReference type="Proteomes" id="UP000252355">
    <property type="component" value="Unassembled WGS sequence"/>
</dbReference>
<evidence type="ECO:0000259" key="3">
    <source>
        <dbReference type="SMART" id="SM00978"/>
    </source>
</evidence>
<reference evidence="4 5" key="1">
    <citation type="submission" date="2018-05" db="EMBL/GenBank/DDBJ databases">
        <title>A metagenomic window into the 2 km-deep terrestrial subsurface aquifer revealed taxonomically and functionally diverse microbial community comprising novel uncultured bacterial lineages.</title>
        <authorList>
            <person name="Kadnikov V.V."/>
            <person name="Mardanov A.V."/>
            <person name="Beletsky A.V."/>
            <person name="Banks D."/>
            <person name="Pimenov N.V."/>
            <person name="Frank Y.A."/>
            <person name="Karnachuk O.V."/>
            <person name="Ravin N.V."/>
        </authorList>
    </citation>
    <scope>NUCLEOTIDE SEQUENCE [LARGE SCALE GENOMIC DNA]</scope>
    <source>
        <strain evidence="4">BY5</strain>
    </source>
</reference>
<dbReference type="SUPFAM" id="SSF158682">
    <property type="entry name" value="TerB-like"/>
    <property type="match status" value="2"/>
</dbReference>
<dbReference type="InterPro" id="IPR007379">
    <property type="entry name" value="Tim44-like_dom"/>
</dbReference>
<keyword evidence="2" id="KW-1133">Transmembrane helix</keyword>
<accession>A0A367ZLJ7</accession>
<sequence length="1018" mass="112371">MRLTRGQFLGILVVLFAVAGLLASYYREVASDVPADIAYLFGLLLLEGMFFRGEFWVGAFIAAYAGSLLFVFFYLLVAPLEAPLMLAAFFWPTYQWQKKRLTGWQFFFLGLGLSVLSWVVVKRPAVPFLLFPVLQLIAVQVAGKVRPRYTRFVTDLGVGLSLAQRQQQGDRGWARSGDWFDLLQTEFEKLPTRLAETWADLTSPHRHRPVQDEEQGPDRALLHLQKAALMSQALTDLTRRDPSFRLDAFLKRVEGLFWKVQNAWYDQQIEPLEPVISDALYEQFRLQRIEQQAAGIRFRHSQMTIFENRVVQVNTDPNFDVIHVYLRASSADSLIDLKTGEVLAEEEHRRQFSEYWTFIRRPSAQTLARPGLLEGHCPDCSAPLEIGQATVCRVCGAFVRSGAHDWVLAKITQACEWEYLEPDQVPGWRELVQADQGLSIQQLEDRAGVLFWMFRQAERQQKVEPIARFALPALCARFAAGLGQPNPQGWSFMENVALGSVRLRGVRLGADFDRVFLLVVWSGLPVIIEPDGRINRDCQVPRLVRDVFILVRRHGQQTDTRLTLSSAHCPQCGGPLASAFTVQCSYCDTVLNEGEAGWILERVASEFDPQVQALQREAMRKAAPSLGQSSRAGPTPHHQSQAQVVQPVTATTRRPDPPGASFAPEEPRTIARAALAAGGGNGAGLLPGQKPPPRTATEPAEAVMTIDEGALCGRAGDQGLACAADWQADHRTDLLFVMIQMALADGRLADEEWRLLRAVAGRLGVREARLQAMVREMQAGRVHVPEVPSPEEARRLLQAAARMVLADGVLVPAEEQALRSLAGLLGYSEADVRQILGRERQRRHREGESAGASPNAAVVREHPGDQTPEPVAGARVRSIASSSEADGLAVLPPDPALAVDESPHQPSCLDVLQMAIQVLLADGTAAPAELDLLGRMARSYGVTPARLEAIVAAVRRGEGYLPSPRTPREAMNLLIAAARMAQADGAISPAEEQILQNLAAHLGYSRLDLKRALARARP</sequence>
<feature type="region of interest" description="Disordered" evidence="1">
    <location>
        <begin position="839"/>
        <end position="878"/>
    </location>
</feature>
<dbReference type="Pfam" id="PF04280">
    <property type="entry name" value="Tim44"/>
    <property type="match status" value="1"/>
</dbReference>
<organism evidence="4 5">
    <name type="scientific">Candidatus Ozemobacter sibiricus</name>
    <dbReference type="NCBI Taxonomy" id="2268124"/>
    <lineage>
        <taxon>Bacteria</taxon>
        <taxon>Candidatus Ozemobacteria</taxon>
        <taxon>Candidatus Ozemobacterales</taxon>
        <taxon>Candidatus Ozemobacteraceae</taxon>
        <taxon>Candidatus Ozemobacter</taxon>
    </lineage>
</organism>
<proteinExistence type="predicted"/>
<dbReference type="Gene3D" id="3.10.450.240">
    <property type="match status" value="1"/>
</dbReference>
<feature type="compositionally biased region" description="Polar residues" evidence="1">
    <location>
        <begin position="626"/>
        <end position="652"/>
    </location>
</feature>
<keyword evidence="2" id="KW-0812">Transmembrane</keyword>
<evidence type="ECO:0000313" key="5">
    <source>
        <dbReference type="Proteomes" id="UP000252355"/>
    </source>
</evidence>
<feature type="region of interest" description="Disordered" evidence="1">
    <location>
        <begin position="617"/>
        <end position="665"/>
    </location>
</feature>
<protein>
    <submittedName>
        <fullName evidence="4">Putative membrane protein</fullName>
    </submittedName>
</protein>